<proteinExistence type="predicted"/>
<dbReference type="AlphaFoldDB" id="A0A4R3NTB7"/>
<keyword evidence="2" id="KW-1185">Reference proteome</keyword>
<dbReference type="OrthoDB" id="7495008at2"/>
<protein>
    <submittedName>
        <fullName evidence="1">Uncharacterized protein</fullName>
    </submittedName>
</protein>
<dbReference type="Proteomes" id="UP000295097">
    <property type="component" value="Unassembled WGS sequence"/>
</dbReference>
<reference evidence="1 2" key="1">
    <citation type="submission" date="2019-03" db="EMBL/GenBank/DDBJ databases">
        <title>Freshwater and sediment microbial communities from various areas in North America, analyzing microbe dynamics in response to fracking.</title>
        <authorList>
            <person name="Lamendella R."/>
        </authorList>
    </citation>
    <scope>NUCLEOTIDE SEQUENCE [LARGE SCALE GENOMIC DNA]</scope>
    <source>
        <strain evidence="1 2">175.2</strain>
    </source>
</reference>
<evidence type="ECO:0000313" key="2">
    <source>
        <dbReference type="Proteomes" id="UP000295097"/>
    </source>
</evidence>
<dbReference type="RefSeq" id="WP_132311049.1">
    <property type="nucleotide sequence ID" value="NZ_SMAR01000012.1"/>
</dbReference>
<organism evidence="1 2">
    <name type="scientific">Martelella mediterranea</name>
    <dbReference type="NCBI Taxonomy" id="293089"/>
    <lineage>
        <taxon>Bacteria</taxon>
        <taxon>Pseudomonadati</taxon>
        <taxon>Pseudomonadota</taxon>
        <taxon>Alphaproteobacteria</taxon>
        <taxon>Hyphomicrobiales</taxon>
        <taxon>Aurantimonadaceae</taxon>
        <taxon>Martelella</taxon>
    </lineage>
</organism>
<comment type="caution">
    <text evidence="1">The sequence shown here is derived from an EMBL/GenBank/DDBJ whole genome shotgun (WGS) entry which is preliminary data.</text>
</comment>
<dbReference type="EMBL" id="SMAR01000012">
    <property type="protein sequence ID" value="TCT39583.1"/>
    <property type="molecule type" value="Genomic_DNA"/>
</dbReference>
<name>A0A4R3NTB7_9HYPH</name>
<gene>
    <name evidence="1" type="ORF">EDC90_101281</name>
</gene>
<sequence length="241" mass="27383">MIEFQSLPDDHPDLALSPLLRGACLILNHAGEHGGIGLTATKAFKRDFVRWAVENFEWPGKSAEEVFRYQSVINEADFPPVDMLHFLLIRLRLGRHYKGMFRVTSEGKNLAAHPGLLFKRLISFFVLNIDHAAYSRLGEGVFGKWDVWLNVMNVEIEVGASEDNLFSCFYGAAGDGSDRHWREVHAFSACVLKPLEWSGLITVQELRDQDNKLEYIVAKTALWRSGLKLETDDLVQPMTRH</sequence>
<accession>A0A4R3NTB7</accession>
<evidence type="ECO:0000313" key="1">
    <source>
        <dbReference type="EMBL" id="TCT39583.1"/>
    </source>
</evidence>